<dbReference type="AlphaFoldDB" id="X0VL18"/>
<evidence type="ECO:0000256" key="4">
    <source>
        <dbReference type="ARBA" id="ARBA00022840"/>
    </source>
</evidence>
<evidence type="ECO:0000256" key="1">
    <source>
        <dbReference type="ARBA" id="ARBA00022741"/>
    </source>
</evidence>
<feature type="non-terminal residue" evidence="6">
    <location>
        <position position="213"/>
    </location>
</feature>
<gene>
    <name evidence="6" type="ORF">S01H1_35722</name>
</gene>
<dbReference type="InterPro" id="IPR014016">
    <property type="entry name" value="UvrD-like_ATP-bd"/>
</dbReference>
<evidence type="ECO:0000256" key="2">
    <source>
        <dbReference type="ARBA" id="ARBA00022801"/>
    </source>
</evidence>
<dbReference type="PANTHER" id="PTHR11070">
    <property type="entry name" value="UVRD / RECB / PCRA DNA HELICASE FAMILY MEMBER"/>
    <property type="match status" value="1"/>
</dbReference>
<protein>
    <recommendedName>
        <fullName evidence="5">UvrD-like helicase ATP-binding domain-containing protein</fullName>
    </recommendedName>
</protein>
<dbReference type="SUPFAM" id="SSF52540">
    <property type="entry name" value="P-loop containing nucleoside triphosphate hydrolases"/>
    <property type="match status" value="1"/>
</dbReference>
<dbReference type="GO" id="GO:0005524">
    <property type="term" value="F:ATP binding"/>
    <property type="evidence" value="ECO:0007669"/>
    <property type="project" value="UniProtKB-KW"/>
</dbReference>
<dbReference type="Gene3D" id="3.40.50.300">
    <property type="entry name" value="P-loop containing nucleotide triphosphate hydrolases"/>
    <property type="match status" value="1"/>
</dbReference>
<dbReference type="PROSITE" id="PS51198">
    <property type="entry name" value="UVRD_HELICASE_ATP_BIND"/>
    <property type="match status" value="1"/>
</dbReference>
<name>X0VL18_9ZZZZ</name>
<dbReference type="EMBL" id="BARS01022333">
    <property type="protein sequence ID" value="GAG13188.1"/>
    <property type="molecule type" value="Genomic_DNA"/>
</dbReference>
<evidence type="ECO:0000259" key="5">
    <source>
        <dbReference type="PROSITE" id="PS51198"/>
    </source>
</evidence>
<evidence type="ECO:0000256" key="3">
    <source>
        <dbReference type="ARBA" id="ARBA00022806"/>
    </source>
</evidence>
<keyword evidence="3" id="KW-0347">Helicase</keyword>
<dbReference type="InterPro" id="IPR027417">
    <property type="entry name" value="P-loop_NTPase"/>
</dbReference>
<dbReference type="InterPro" id="IPR000212">
    <property type="entry name" value="DNA_helicase_UvrD/REP"/>
</dbReference>
<accession>X0VL18</accession>
<reference evidence="6" key="1">
    <citation type="journal article" date="2014" name="Front. Microbiol.">
        <title>High frequency of phylogenetically diverse reductive dehalogenase-homologous genes in deep subseafloor sedimentary metagenomes.</title>
        <authorList>
            <person name="Kawai M."/>
            <person name="Futagami T."/>
            <person name="Toyoda A."/>
            <person name="Takaki Y."/>
            <person name="Nishi S."/>
            <person name="Hori S."/>
            <person name="Arai W."/>
            <person name="Tsubouchi T."/>
            <person name="Morono Y."/>
            <person name="Uchiyama I."/>
            <person name="Ito T."/>
            <person name="Fujiyama A."/>
            <person name="Inagaki F."/>
            <person name="Takami H."/>
        </authorList>
    </citation>
    <scope>NUCLEOTIDE SEQUENCE</scope>
    <source>
        <strain evidence="6">Expedition CK06-06</strain>
    </source>
</reference>
<keyword evidence="4" id="KW-0067">ATP-binding</keyword>
<keyword evidence="2" id="KW-0378">Hydrolase</keyword>
<dbReference type="Gene3D" id="1.10.10.160">
    <property type="match status" value="1"/>
</dbReference>
<comment type="caution">
    <text evidence="6">The sequence shown here is derived from an EMBL/GenBank/DDBJ whole genome shotgun (WGS) entry which is preliminary data.</text>
</comment>
<organism evidence="6">
    <name type="scientific">marine sediment metagenome</name>
    <dbReference type="NCBI Taxonomy" id="412755"/>
    <lineage>
        <taxon>unclassified sequences</taxon>
        <taxon>metagenomes</taxon>
        <taxon>ecological metagenomes</taxon>
    </lineage>
</organism>
<feature type="domain" description="UvrD-like helicase ATP-binding" evidence="5">
    <location>
        <begin position="1"/>
        <end position="213"/>
    </location>
</feature>
<sequence>MGVAAVPGSGKTWTLSRLAADIITSGKLLEEQEVLVVTLVNSAVDNFNQRVSEFLKESGLLPRLGYRVRTLHGLANDIVRERPDLAGLSDTFQIIDESEANRIRSQVAQIWLRNHPHDLDDYLNTDLEENRLEWVQRERLPDLVENIALAYIRFAKDRQLTPQRLRTLLDQLPVPLPLAEMGWELYHAYQRALAYRDAVDFDDLIRLALENLQ</sequence>
<proteinExistence type="predicted"/>
<keyword evidence="1" id="KW-0547">Nucleotide-binding</keyword>
<dbReference type="GO" id="GO:0016787">
    <property type="term" value="F:hydrolase activity"/>
    <property type="evidence" value="ECO:0007669"/>
    <property type="project" value="UniProtKB-KW"/>
</dbReference>
<dbReference type="GO" id="GO:0003678">
    <property type="term" value="F:DNA helicase activity"/>
    <property type="evidence" value="ECO:0007669"/>
    <property type="project" value="InterPro"/>
</dbReference>
<evidence type="ECO:0000313" key="6">
    <source>
        <dbReference type="EMBL" id="GAG13188.1"/>
    </source>
</evidence>
<dbReference type="Pfam" id="PF00580">
    <property type="entry name" value="UvrD-helicase"/>
    <property type="match status" value="1"/>
</dbReference>
<dbReference type="GO" id="GO:0003677">
    <property type="term" value="F:DNA binding"/>
    <property type="evidence" value="ECO:0007669"/>
    <property type="project" value="InterPro"/>
</dbReference>
<dbReference type="InterPro" id="IPR013986">
    <property type="entry name" value="DExx_box_DNA_helicase_dom_sf"/>
</dbReference>